<evidence type="ECO:0000313" key="9">
    <source>
        <dbReference type="Proteomes" id="UP000293995"/>
    </source>
</evidence>
<dbReference type="SUPFAM" id="SSF53335">
    <property type="entry name" value="S-adenosyl-L-methionine-dependent methyltransferases"/>
    <property type="match status" value="1"/>
</dbReference>
<dbReference type="GO" id="GO:0032259">
    <property type="term" value="P:methylation"/>
    <property type="evidence" value="ECO:0007669"/>
    <property type="project" value="UniProtKB-KW"/>
</dbReference>
<evidence type="ECO:0000259" key="7">
    <source>
        <dbReference type="Pfam" id="PF07669"/>
    </source>
</evidence>
<evidence type="ECO:0000256" key="5">
    <source>
        <dbReference type="ARBA" id="ARBA00022691"/>
    </source>
</evidence>
<keyword evidence="8" id="KW-0378">Hydrolase</keyword>
<evidence type="ECO:0000256" key="6">
    <source>
        <dbReference type="ARBA" id="ARBA00047942"/>
    </source>
</evidence>
<dbReference type="PROSITE" id="PS00092">
    <property type="entry name" value="N6_MTASE"/>
    <property type="match status" value="1"/>
</dbReference>
<name>A0A4P6EAX6_9MICO</name>
<sequence>MSAPVIDDRAPFALRGHNPDVLTCIANLSNDEVFTPPELANQMLDTLADAWAEAHDGASIWEDPDVAFLDPFTKSGVFLREITRRLTEGLAEQIPDLWKRVDHILTKQVYGIGITRLTALLARRSVYCSKDATGEHSVAMSFDRDWGNIWFERTEHTWAGDKCAYCGANRAAYDRSGELETHAYAFIHTTDIKARLARMFGADVQFDVIIGNPPYQLADAGFGASATPIYQHFVRQALALEPRMLSMVTPSRWFTGGKGLDDFREEMLGDTHIRQLVDFPKLYDVFESAKIRGGVSYFLWDANYDGPCVVHTFMNGEEVGEPATRYLGDYDVLVRRNEAVSILEKVLALGEPSFASKMPPRKTFGWSTTFHGVVDPAILSNPVQVFGSRRVSWVERASITTNAHLTDKWKVLMTAAQGTSAAVETKFLSRPIVAGPGTACTDTYILAGVFDDEESARCLERYLRTRFVRFLVSLRKITQHANRDVYSFVPAVPLDRRWSDAELNERYGLAPDEITFLQSQVAAHDDDVSTEPADA</sequence>
<dbReference type="Proteomes" id="UP000293995">
    <property type="component" value="Chromosome"/>
</dbReference>
<protein>
    <recommendedName>
        <fullName evidence="2">site-specific DNA-methyltransferase (adenine-specific)</fullName>
        <ecNumber evidence="2">2.1.1.72</ecNumber>
    </recommendedName>
</protein>
<organism evidence="8 9">
    <name type="scientific">Microbacterium protaetiae</name>
    <dbReference type="NCBI Taxonomy" id="2509458"/>
    <lineage>
        <taxon>Bacteria</taxon>
        <taxon>Bacillati</taxon>
        <taxon>Actinomycetota</taxon>
        <taxon>Actinomycetes</taxon>
        <taxon>Micrococcales</taxon>
        <taxon>Microbacteriaceae</taxon>
        <taxon>Microbacterium</taxon>
    </lineage>
</organism>
<keyword evidence="4" id="KW-0808">Transferase</keyword>
<dbReference type="EMBL" id="CP035494">
    <property type="protein sequence ID" value="QAY59265.1"/>
    <property type="molecule type" value="Genomic_DNA"/>
</dbReference>
<dbReference type="GO" id="GO:0004519">
    <property type="term" value="F:endonuclease activity"/>
    <property type="evidence" value="ECO:0007669"/>
    <property type="project" value="UniProtKB-KW"/>
</dbReference>
<dbReference type="KEGG" id="mprt:ET475_04180"/>
<keyword evidence="3" id="KW-0489">Methyltransferase</keyword>
<feature type="domain" description="Type II methyltransferase M.TaqI-like" evidence="7">
    <location>
        <begin position="107"/>
        <end position="286"/>
    </location>
</feature>
<dbReference type="InterPro" id="IPR002052">
    <property type="entry name" value="DNA_methylase_N6_adenine_CS"/>
</dbReference>
<evidence type="ECO:0000313" key="8">
    <source>
        <dbReference type="EMBL" id="QAY59265.1"/>
    </source>
</evidence>
<keyword evidence="9" id="KW-1185">Reference proteome</keyword>
<dbReference type="REBASE" id="300267">
    <property type="entry name" value="M2.MspM13ORF4175P"/>
</dbReference>
<keyword evidence="5" id="KW-0949">S-adenosyl-L-methionine</keyword>
<evidence type="ECO:0000256" key="1">
    <source>
        <dbReference type="ARBA" id="ARBA00006594"/>
    </source>
</evidence>
<comment type="catalytic activity">
    <reaction evidence="6">
        <text>a 2'-deoxyadenosine in DNA + S-adenosyl-L-methionine = an N(6)-methyl-2'-deoxyadenosine in DNA + S-adenosyl-L-homocysteine + H(+)</text>
        <dbReference type="Rhea" id="RHEA:15197"/>
        <dbReference type="Rhea" id="RHEA-COMP:12418"/>
        <dbReference type="Rhea" id="RHEA-COMP:12419"/>
        <dbReference type="ChEBI" id="CHEBI:15378"/>
        <dbReference type="ChEBI" id="CHEBI:57856"/>
        <dbReference type="ChEBI" id="CHEBI:59789"/>
        <dbReference type="ChEBI" id="CHEBI:90615"/>
        <dbReference type="ChEBI" id="CHEBI:90616"/>
        <dbReference type="EC" id="2.1.1.72"/>
    </reaction>
</comment>
<dbReference type="Gene3D" id="3.40.50.150">
    <property type="entry name" value="Vaccinia Virus protein VP39"/>
    <property type="match status" value="1"/>
</dbReference>
<dbReference type="InterPro" id="IPR011639">
    <property type="entry name" value="MethylTrfase_TaqI-like_dom"/>
</dbReference>
<reference evidence="8 9" key="1">
    <citation type="submission" date="2019-01" db="EMBL/GenBank/DDBJ databases">
        <title>Genome sequencing of strain DFW100M-13.</title>
        <authorList>
            <person name="Heo J."/>
            <person name="Kim S.-J."/>
            <person name="Kim J.-S."/>
            <person name="Hong S.-B."/>
            <person name="Kwon S.-W."/>
        </authorList>
    </citation>
    <scope>NUCLEOTIDE SEQUENCE [LARGE SCALE GENOMIC DNA]</scope>
    <source>
        <strain evidence="8 9">DFW100M-13</strain>
    </source>
</reference>
<dbReference type="RefSeq" id="WP_129386302.1">
    <property type="nucleotide sequence ID" value="NZ_CP035494.1"/>
</dbReference>
<dbReference type="Pfam" id="PF07669">
    <property type="entry name" value="Eco57I"/>
    <property type="match status" value="1"/>
</dbReference>
<comment type="similarity">
    <text evidence="1">Belongs to the N(4)/N(6)-methyltransferase family.</text>
</comment>
<dbReference type="InterPro" id="IPR029063">
    <property type="entry name" value="SAM-dependent_MTases_sf"/>
</dbReference>
<dbReference type="GO" id="GO:0006304">
    <property type="term" value="P:DNA modification"/>
    <property type="evidence" value="ECO:0007669"/>
    <property type="project" value="InterPro"/>
</dbReference>
<dbReference type="PANTHER" id="PTHR33841">
    <property type="entry name" value="DNA METHYLTRANSFERASE YEEA-RELATED"/>
    <property type="match status" value="1"/>
</dbReference>
<proteinExistence type="inferred from homology"/>
<dbReference type="PRINTS" id="PR00507">
    <property type="entry name" value="N12N6MTFRASE"/>
</dbReference>
<dbReference type="EC" id="2.1.1.72" evidence="2"/>
<evidence type="ECO:0000256" key="3">
    <source>
        <dbReference type="ARBA" id="ARBA00022603"/>
    </source>
</evidence>
<keyword evidence="8" id="KW-0255">Endonuclease</keyword>
<dbReference type="AlphaFoldDB" id="A0A4P6EAX6"/>
<dbReference type="GO" id="GO:0003676">
    <property type="term" value="F:nucleic acid binding"/>
    <property type="evidence" value="ECO:0007669"/>
    <property type="project" value="InterPro"/>
</dbReference>
<accession>A0A4P6EAX6</accession>
<keyword evidence="8" id="KW-0540">Nuclease</keyword>
<dbReference type="PANTHER" id="PTHR33841:SF5">
    <property type="entry name" value="DNA METHYLASE (MODIFICATION METHYLASE) (METHYLTRANSFERASE)-RELATED"/>
    <property type="match status" value="1"/>
</dbReference>
<dbReference type="OrthoDB" id="9782445at2"/>
<gene>
    <name evidence="8" type="ORF">ET475_04180</name>
</gene>
<evidence type="ECO:0000256" key="2">
    <source>
        <dbReference type="ARBA" id="ARBA00011900"/>
    </source>
</evidence>
<dbReference type="InterPro" id="IPR050953">
    <property type="entry name" value="N4_N6_ade-DNA_methylase"/>
</dbReference>
<dbReference type="GO" id="GO:0009007">
    <property type="term" value="F:site-specific DNA-methyltransferase (adenine-specific) activity"/>
    <property type="evidence" value="ECO:0007669"/>
    <property type="project" value="UniProtKB-EC"/>
</dbReference>
<evidence type="ECO:0000256" key="4">
    <source>
        <dbReference type="ARBA" id="ARBA00022679"/>
    </source>
</evidence>